<dbReference type="InterPro" id="IPR011990">
    <property type="entry name" value="TPR-like_helical_dom_sf"/>
</dbReference>
<proteinExistence type="inferred from homology"/>
<evidence type="ECO:0000313" key="3">
    <source>
        <dbReference type="Proteomes" id="UP000070544"/>
    </source>
</evidence>
<dbReference type="EMBL" id="KQ965743">
    <property type="protein sequence ID" value="KXS18096.1"/>
    <property type="molecule type" value="Genomic_DNA"/>
</dbReference>
<name>A0A139AMV6_GONPJ</name>
<accession>A0A139AMV6</accession>
<dbReference type="PANTHER" id="PTHR11102:SF160">
    <property type="entry name" value="ERAD-ASSOCIATED E3 UBIQUITIN-PROTEIN LIGASE COMPONENT HRD3"/>
    <property type="match status" value="1"/>
</dbReference>
<dbReference type="PANTHER" id="PTHR11102">
    <property type="entry name" value="SEL-1-LIKE PROTEIN"/>
    <property type="match status" value="1"/>
</dbReference>
<dbReference type="STRING" id="1344416.A0A139AMV6"/>
<dbReference type="Pfam" id="PF08238">
    <property type="entry name" value="Sel1"/>
    <property type="match status" value="2"/>
</dbReference>
<dbReference type="InterPro" id="IPR006597">
    <property type="entry name" value="Sel1-like"/>
</dbReference>
<protein>
    <recommendedName>
        <fullName evidence="4">HCP-like protein</fullName>
    </recommendedName>
</protein>
<dbReference type="OrthoDB" id="27934at2759"/>
<dbReference type="InterPro" id="IPR050767">
    <property type="entry name" value="Sel1_AlgK"/>
</dbReference>
<organism evidence="2 3">
    <name type="scientific">Gonapodya prolifera (strain JEL478)</name>
    <name type="common">Monoblepharis prolifera</name>
    <dbReference type="NCBI Taxonomy" id="1344416"/>
    <lineage>
        <taxon>Eukaryota</taxon>
        <taxon>Fungi</taxon>
        <taxon>Fungi incertae sedis</taxon>
        <taxon>Chytridiomycota</taxon>
        <taxon>Chytridiomycota incertae sedis</taxon>
        <taxon>Monoblepharidomycetes</taxon>
        <taxon>Monoblepharidales</taxon>
        <taxon>Gonapodyaceae</taxon>
        <taxon>Gonapodya</taxon>
    </lineage>
</organism>
<reference evidence="2 3" key="1">
    <citation type="journal article" date="2015" name="Genome Biol. Evol.">
        <title>Phylogenomic analyses indicate that early fungi evolved digesting cell walls of algal ancestors of land plants.</title>
        <authorList>
            <person name="Chang Y."/>
            <person name="Wang S."/>
            <person name="Sekimoto S."/>
            <person name="Aerts A.L."/>
            <person name="Choi C."/>
            <person name="Clum A."/>
            <person name="LaButti K.M."/>
            <person name="Lindquist E.A."/>
            <person name="Yee Ngan C."/>
            <person name="Ohm R.A."/>
            <person name="Salamov A.A."/>
            <person name="Grigoriev I.V."/>
            <person name="Spatafora J.W."/>
            <person name="Berbee M.L."/>
        </authorList>
    </citation>
    <scope>NUCLEOTIDE SEQUENCE [LARGE SCALE GENOMIC DNA]</scope>
    <source>
        <strain evidence="2 3">JEL478</strain>
    </source>
</reference>
<evidence type="ECO:0000313" key="2">
    <source>
        <dbReference type="EMBL" id="KXS18096.1"/>
    </source>
</evidence>
<dbReference type="SMART" id="SM00671">
    <property type="entry name" value="SEL1"/>
    <property type="match status" value="2"/>
</dbReference>
<dbReference type="Gene3D" id="1.25.40.10">
    <property type="entry name" value="Tetratricopeptide repeat domain"/>
    <property type="match status" value="1"/>
</dbReference>
<dbReference type="SUPFAM" id="SSF81901">
    <property type="entry name" value="HCP-like"/>
    <property type="match status" value="1"/>
</dbReference>
<dbReference type="Proteomes" id="UP000070544">
    <property type="component" value="Unassembled WGS sequence"/>
</dbReference>
<keyword evidence="3" id="KW-1185">Reference proteome</keyword>
<gene>
    <name evidence="2" type="ORF">M427DRAFT_221887</name>
</gene>
<comment type="similarity">
    <text evidence="1">Belongs to the sel-1 family.</text>
</comment>
<sequence>MLDHLASGHGHPQACYTLASYYAGSQDSEERKRVPDLLHTAAEAGIGAAWTQLGVLFGSGQDIVEIDLSKSLECYQKAASLDNPQGAFAAGTMWMDGKGTPASTKDFSKALNYFKQAAERGEIQAQTTRIHCQKMLMCS</sequence>
<dbReference type="AlphaFoldDB" id="A0A139AMV6"/>
<evidence type="ECO:0000256" key="1">
    <source>
        <dbReference type="ARBA" id="ARBA00038101"/>
    </source>
</evidence>
<evidence type="ECO:0008006" key="4">
    <source>
        <dbReference type="Google" id="ProtNLM"/>
    </source>
</evidence>